<dbReference type="GO" id="GO:0005886">
    <property type="term" value="C:plasma membrane"/>
    <property type="evidence" value="ECO:0007669"/>
    <property type="project" value="UniProtKB-SubCell"/>
</dbReference>
<sequence>MEEQTVQTKEIMEVCLLAGKIMLQSGGETYRVEDTMTRMAAAFGIENTHSYVTPTGIIFSAEGTGPTRTKLIRISERSTDLEKVALVNSISRGISNGDINLKQAFEQLNEINSMDLAFPLMIQVAAASLASGCFMIMFNGGWNDFIPAMVSGGVGYLSFVSFHRFVSVKFFSEFLASFVIGLLSFLFVKLGVGQQLDKIIIGSVMTLVPGLLVTNAIRDLMAGHLVAGLSKGAEAFLTAFAIGAGIAFVVSFL</sequence>
<evidence type="ECO:0000256" key="1">
    <source>
        <dbReference type="ARBA" id="ARBA00004651"/>
    </source>
</evidence>
<feature type="transmembrane region" description="Helical" evidence="7">
    <location>
        <begin position="174"/>
        <end position="193"/>
    </location>
</feature>
<evidence type="ECO:0000256" key="5">
    <source>
        <dbReference type="ARBA" id="ARBA00023136"/>
    </source>
</evidence>
<evidence type="ECO:0000256" key="6">
    <source>
        <dbReference type="ARBA" id="ARBA00034125"/>
    </source>
</evidence>
<protein>
    <recommendedName>
        <fullName evidence="8">Threonine/serine exporter-like N-terminal domain-containing protein</fullName>
    </recommendedName>
</protein>
<dbReference type="Proteomes" id="UP000282892">
    <property type="component" value="Chromosome"/>
</dbReference>
<organism evidence="9 10">
    <name type="scientific">Neobacillus mesonae</name>
    <dbReference type="NCBI Taxonomy" id="1193713"/>
    <lineage>
        <taxon>Bacteria</taxon>
        <taxon>Bacillati</taxon>
        <taxon>Bacillota</taxon>
        <taxon>Bacilli</taxon>
        <taxon>Bacillales</taxon>
        <taxon>Bacillaceae</taxon>
        <taxon>Neobacillus</taxon>
    </lineage>
</organism>
<feature type="domain" description="Threonine/serine exporter-like N-terminal" evidence="8">
    <location>
        <begin position="14"/>
        <end position="252"/>
    </location>
</feature>
<keyword evidence="3 7" id="KW-0812">Transmembrane</keyword>
<evidence type="ECO:0000256" key="4">
    <source>
        <dbReference type="ARBA" id="ARBA00022989"/>
    </source>
</evidence>
<evidence type="ECO:0000256" key="3">
    <source>
        <dbReference type="ARBA" id="ARBA00022692"/>
    </source>
</evidence>
<gene>
    <name evidence="9" type="ORF">CHR53_05880</name>
</gene>
<keyword evidence="10" id="KW-1185">Reference proteome</keyword>
<dbReference type="AlphaFoldDB" id="A0A3Q9QQI7"/>
<evidence type="ECO:0000313" key="10">
    <source>
        <dbReference type="Proteomes" id="UP000282892"/>
    </source>
</evidence>
<dbReference type="EMBL" id="CP022572">
    <property type="protein sequence ID" value="AZU60832.1"/>
    <property type="molecule type" value="Genomic_DNA"/>
</dbReference>
<dbReference type="InterPro" id="IPR010619">
    <property type="entry name" value="ThrE-like_N"/>
</dbReference>
<dbReference type="InterPro" id="IPR050539">
    <property type="entry name" value="ThrE_Dicarb/AminoAcid_Exp"/>
</dbReference>
<keyword evidence="5 7" id="KW-0472">Membrane</keyword>
<dbReference type="GO" id="GO:0015744">
    <property type="term" value="P:succinate transport"/>
    <property type="evidence" value="ECO:0007669"/>
    <property type="project" value="TreeGrafter"/>
</dbReference>
<dbReference type="Pfam" id="PF06738">
    <property type="entry name" value="ThrE"/>
    <property type="match status" value="1"/>
</dbReference>
<dbReference type="PANTHER" id="PTHR34390">
    <property type="entry name" value="UPF0442 PROTEIN YJJB-RELATED"/>
    <property type="match status" value="1"/>
</dbReference>
<feature type="transmembrane region" description="Helical" evidence="7">
    <location>
        <begin position="116"/>
        <end position="139"/>
    </location>
</feature>
<reference evidence="9 10" key="1">
    <citation type="submission" date="2017-07" db="EMBL/GenBank/DDBJ databases">
        <title>The complete genome sequence of Bacillus mesonae strain H20-5, an efficient strain improving plant abiotic stress resistance.</title>
        <authorList>
            <person name="Kim S.Y."/>
            <person name="Song H."/>
            <person name="Sang M.K."/>
            <person name="Weon H.-Y."/>
            <person name="Song J."/>
        </authorList>
    </citation>
    <scope>NUCLEOTIDE SEQUENCE [LARGE SCALE GENOMIC DNA]</scope>
    <source>
        <strain evidence="9 10">H20-5</strain>
    </source>
</reference>
<evidence type="ECO:0000259" key="8">
    <source>
        <dbReference type="Pfam" id="PF06738"/>
    </source>
</evidence>
<proteinExistence type="inferred from homology"/>
<accession>A0A3Q9QQI7</accession>
<keyword evidence="4 7" id="KW-1133">Transmembrane helix</keyword>
<dbReference type="STRING" id="1193713.GCA_001636315_03704"/>
<dbReference type="GO" id="GO:0022857">
    <property type="term" value="F:transmembrane transporter activity"/>
    <property type="evidence" value="ECO:0007669"/>
    <property type="project" value="InterPro"/>
</dbReference>
<evidence type="ECO:0000313" key="9">
    <source>
        <dbReference type="EMBL" id="AZU60832.1"/>
    </source>
</evidence>
<evidence type="ECO:0000256" key="2">
    <source>
        <dbReference type="ARBA" id="ARBA00022475"/>
    </source>
</evidence>
<comment type="similarity">
    <text evidence="6">Belongs to the ThrE exporter (TC 2.A.79) family.</text>
</comment>
<dbReference type="KEGG" id="nmk:CHR53_05880"/>
<name>A0A3Q9QQI7_9BACI</name>
<dbReference type="RefSeq" id="WP_127485638.1">
    <property type="nucleotide sequence ID" value="NZ_CP022572.1"/>
</dbReference>
<evidence type="ECO:0000256" key="7">
    <source>
        <dbReference type="SAM" id="Phobius"/>
    </source>
</evidence>
<dbReference type="PANTHER" id="PTHR34390:SF2">
    <property type="entry name" value="SUCCINATE TRANSPORTER SUBUNIT YJJP-RELATED"/>
    <property type="match status" value="1"/>
</dbReference>
<comment type="subcellular location">
    <subcellularLocation>
        <location evidence="1">Cell membrane</location>
        <topology evidence="1">Multi-pass membrane protein</topology>
    </subcellularLocation>
</comment>
<keyword evidence="2" id="KW-1003">Cell membrane</keyword>
<feature type="transmembrane region" description="Helical" evidence="7">
    <location>
        <begin position="233"/>
        <end position="252"/>
    </location>
</feature>
<dbReference type="OrthoDB" id="9813917at2"/>
<feature type="transmembrane region" description="Helical" evidence="7">
    <location>
        <begin position="199"/>
        <end position="221"/>
    </location>
</feature>